<evidence type="ECO:0000256" key="1">
    <source>
        <dbReference type="SAM" id="MobiDB-lite"/>
    </source>
</evidence>
<feature type="region of interest" description="Disordered" evidence="1">
    <location>
        <begin position="33"/>
        <end position="63"/>
    </location>
</feature>
<gene>
    <name evidence="2" type="ORF">METZ01_LOCUS390956</name>
</gene>
<sequence length="63" mass="6713">MSNTSLQSELSLAKDLARQAGKLILSHYHEGVEVETKDDESPVTQADKDANELVGAGVGTNFP</sequence>
<name>A0A382UV14_9ZZZZ</name>
<protein>
    <recommendedName>
        <fullName evidence="3">Inositol monophosphatase</fullName>
    </recommendedName>
</protein>
<dbReference type="EMBL" id="UINC01147027">
    <property type="protein sequence ID" value="SVD38102.1"/>
    <property type="molecule type" value="Genomic_DNA"/>
</dbReference>
<evidence type="ECO:0000313" key="2">
    <source>
        <dbReference type="EMBL" id="SVD38102.1"/>
    </source>
</evidence>
<dbReference type="Gene3D" id="3.30.540.10">
    <property type="entry name" value="Fructose-1,6-Bisphosphatase, subunit A, domain 1"/>
    <property type="match status" value="1"/>
</dbReference>
<proteinExistence type="predicted"/>
<evidence type="ECO:0008006" key="3">
    <source>
        <dbReference type="Google" id="ProtNLM"/>
    </source>
</evidence>
<dbReference type="SUPFAM" id="SSF56655">
    <property type="entry name" value="Carbohydrate phosphatase"/>
    <property type="match status" value="1"/>
</dbReference>
<reference evidence="2" key="1">
    <citation type="submission" date="2018-05" db="EMBL/GenBank/DDBJ databases">
        <authorList>
            <person name="Lanie J.A."/>
            <person name="Ng W.-L."/>
            <person name="Kazmierczak K.M."/>
            <person name="Andrzejewski T.M."/>
            <person name="Davidsen T.M."/>
            <person name="Wayne K.J."/>
            <person name="Tettelin H."/>
            <person name="Glass J.I."/>
            <person name="Rusch D."/>
            <person name="Podicherti R."/>
            <person name="Tsui H.-C.T."/>
            <person name="Winkler M.E."/>
        </authorList>
    </citation>
    <scope>NUCLEOTIDE SEQUENCE</scope>
</reference>
<accession>A0A382UV14</accession>
<dbReference type="AlphaFoldDB" id="A0A382UV14"/>
<feature type="non-terminal residue" evidence="2">
    <location>
        <position position="63"/>
    </location>
</feature>
<organism evidence="2">
    <name type="scientific">marine metagenome</name>
    <dbReference type="NCBI Taxonomy" id="408172"/>
    <lineage>
        <taxon>unclassified sequences</taxon>
        <taxon>metagenomes</taxon>
        <taxon>ecological metagenomes</taxon>
    </lineage>
</organism>